<keyword evidence="2" id="KW-1185">Reference proteome</keyword>
<gene>
    <name evidence="1" type="ORF">THICB1_150015</name>
</gene>
<dbReference type="EMBL" id="CTRI01000007">
    <property type="protein sequence ID" value="CQR30395.1"/>
    <property type="molecule type" value="Genomic_DNA"/>
</dbReference>
<proteinExistence type="predicted"/>
<evidence type="ECO:0000313" key="1">
    <source>
        <dbReference type="EMBL" id="CQR30395.1"/>
    </source>
</evidence>
<organism evidence="1 2">
    <name type="scientific">Thiomonas arsenitoxydans (strain DSM 22701 / CIP 110005 / 3As)</name>
    <dbReference type="NCBI Taxonomy" id="426114"/>
    <lineage>
        <taxon>Bacteria</taxon>
        <taxon>Pseudomonadati</taxon>
        <taxon>Pseudomonadota</taxon>
        <taxon>Betaproteobacteria</taxon>
        <taxon>Burkholderiales</taxon>
        <taxon>Thiomonas</taxon>
    </lineage>
</organism>
<protein>
    <submittedName>
        <fullName evidence="1">Uncharacterized protein</fullName>
    </submittedName>
</protein>
<accession>A0ABM9T397</accession>
<evidence type="ECO:0000313" key="2">
    <source>
        <dbReference type="Proteomes" id="UP000078599"/>
    </source>
</evidence>
<sequence length="33" mass="3779">MALVAETAAAQWLKWDLRAEKAPSDWQLEYESA</sequence>
<reference evidence="1 2" key="1">
    <citation type="submission" date="2015-03" db="EMBL/GenBank/DDBJ databases">
        <authorList>
            <person name="Regsiter A."/>
            <person name="william w."/>
        </authorList>
    </citation>
    <scope>NUCLEOTIDE SEQUENCE [LARGE SCALE GENOMIC DNA]</scope>
    <source>
        <strain evidence="1 2">CB1</strain>
    </source>
</reference>
<dbReference type="Proteomes" id="UP000078599">
    <property type="component" value="Unassembled WGS sequence"/>
</dbReference>
<name>A0ABM9T397_THIA3</name>
<comment type="caution">
    <text evidence="1">The sequence shown here is derived from an EMBL/GenBank/DDBJ whole genome shotgun (WGS) entry which is preliminary data.</text>
</comment>